<dbReference type="InterPro" id="IPR011009">
    <property type="entry name" value="Kinase-like_dom_sf"/>
</dbReference>
<feature type="non-terminal residue" evidence="2">
    <location>
        <position position="63"/>
    </location>
</feature>
<dbReference type="EMBL" id="CAUYUJ010002842">
    <property type="protein sequence ID" value="CAK0802623.1"/>
    <property type="molecule type" value="Genomic_DNA"/>
</dbReference>
<comment type="caution">
    <text evidence="2">The sequence shown here is derived from an EMBL/GenBank/DDBJ whole genome shotgun (WGS) entry which is preliminary data.</text>
</comment>
<keyword evidence="3" id="KW-1185">Reference proteome</keyword>
<proteinExistence type="predicted"/>
<evidence type="ECO:0000313" key="3">
    <source>
        <dbReference type="Proteomes" id="UP001189429"/>
    </source>
</evidence>
<sequence length="63" mass="6946">MQKVYTEAIDIWSVACIYAELLGMLEGVDFADRRPLFPGGSCYPLSPEKHEKQSEAGGAQGRQ</sequence>
<evidence type="ECO:0000313" key="2">
    <source>
        <dbReference type="EMBL" id="CAK0802623.1"/>
    </source>
</evidence>
<organism evidence="2 3">
    <name type="scientific">Prorocentrum cordatum</name>
    <dbReference type="NCBI Taxonomy" id="2364126"/>
    <lineage>
        <taxon>Eukaryota</taxon>
        <taxon>Sar</taxon>
        <taxon>Alveolata</taxon>
        <taxon>Dinophyceae</taxon>
        <taxon>Prorocentrales</taxon>
        <taxon>Prorocentraceae</taxon>
        <taxon>Prorocentrum</taxon>
    </lineage>
</organism>
<feature type="region of interest" description="Disordered" evidence="1">
    <location>
        <begin position="42"/>
        <end position="63"/>
    </location>
</feature>
<accession>A0ABN9QDA2</accession>
<reference evidence="2" key="1">
    <citation type="submission" date="2023-10" db="EMBL/GenBank/DDBJ databases">
        <authorList>
            <person name="Chen Y."/>
            <person name="Shah S."/>
            <person name="Dougan E. K."/>
            <person name="Thang M."/>
            <person name="Chan C."/>
        </authorList>
    </citation>
    <scope>NUCLEOTIDE SEQUENCE [LARGE SCALE GENOMIC DNA]</scope>
</reference>
<name>A0ABN9QDA2_9DINO</name>
<evidence type="ECO:0008006" key="4">
    <source>
        <dbReference type="Google" id="ProtNLM"/>
    </source>
</evidence>
<dbReference type="SUPFAM" id="SSF56112">
    <property type="entry name" value="Protein kinase-like (PK-like)"/>
    <property type="match status" value="1"/>
</dbReference>
<protein>
    <recommendedName>
        <fullName evidence="4">Protein kinase domain-containing protein</fullName>
    </recommendedName>
</protein>
<evidence type="ECO:0000256" key="1">
    <source>
        <dbReference type="SAM" id="MobiDB-lite"/>
    </source>
</evidence>
<dbReference type="Proteomes" id="UP001189429">
    <property type="component" value="Unassembled WGS sequence"/>
</dbReference>
<gene>
    <name evidence="2" type="ORF">PCOR1329_LOCUS10078</name>
</gene>
<dbReference type="Gene3D" id="1.10.510.10">
    <property type="entry name" value="Transferase(Phosphotransferase) domain 1"/>
    <property type="match status" value="1"/>
</dbReference>